<reference evidence="1 2" key="1">
    <citation type="submission" date="2019-06" db="EMBL/GenBank/DDBJ databases">
        <title>Draft genome of Streptomyces sedi sp. JCM16909.</title>
        <authorList>
            <person name="Klykleung N."/>
            <person name="Tanasupawat S."/>
            <person name="Kudo T."/>
            <person name="Yuki M."/>
            <person name="Ohkuma M."/>
        </authorList>
    </citation>
    <scope>NUCLEOTIDE SEQUENCE [LARGE SCALE GENOMIC DNA]</scope>
    <source>
        <strain evidence="1 2">JCM 16909</strain>
    </source>
</reference>
<sequence length="62" mass="6651">MSAGEVPEVGALARDVARDAVGCVADRHGDRVWLRPVGGGREWDVPVGQVEPLASRDDREGR</sequence>
<organism evidence="1 2">
    <name type="scientific">Streptomyces sedi</name>
    <dbReference type="NCBI Taxonomy" id="555059"/>
    <lineage>
        <taxon>Bacteria</taxon>
        <taxon>Bacillati</taxon>
        <taxon>Actinomycetota</taxon>
        <taxon>Actinomycetes</taxon>
        <taxon>Kitasatosporales</taxon>
        <taxon>Streptomycetaceae</taxon>
        <taxon>Streptomyces</taxon>
    </lineage>
</organism>
<name>A0A5C4V9V0_9ACTN</name>
<dbReference type="EMBL" id="VDGT01000004">
    <property type="protein sequence ID" value="TNM32276.1"/>
    <property type="molecule type" value="Genomic_DNA"/>
</dbReference>
<evidence type="ECO:0000313" key="1">
    <source>
        <dbReference type="EMBL" id="TNM32276.1"/>
    </source>
</evidence>
<keyword evidence="2" id="KW-1185">Reference proteome</keyword>
<proteinExistence type="predicted"/>
<evidence type="ECO:0000313" key="2">
    <source>
        <dbReference type="Proteomes" id="UP000311713"/>
    </source>
</evidence>
<gene>
    <name evidence="1" type="ORF">FH715_07760</name>
</gene>
<dbReference type="OrthoDB" id="3855669at2"/>
<protein>
    <submittedName>
        <fullName evidence="1">Uncharacterized protein</fullName>
    </submittedName>
</protein>
<dbReference type="Proteomes" id="UP000311713">
    <property type="component" value="Unassembled WGS sequence"/>
</dbReference>
<dbReference type="AlphaFoldDB" id="A0A5C4V9V0"/>
<accession>A0A5C4V9V0</accession>
<comment type="caution">
    <text evidence="1">The sequence shown here is derived from an EMBL/GenBank/DDBJ whole genome shotgun (WGS) entry which is preliminary data.</text>
</comment>